<dbReference type="EMBL" id="JAODUO010000584">
    <property type="protein sequence ID" value="KAK2177681.1"/>
    <property type="molecule type" value="Genomic_DNA"/>
</dbReference>
<evidence type="ECO:0000313" key="1">
    <source>
        <dbReference type="EMBL" id="KAK2177681.1"/>
    </source>
</evidence>
<accession>A0AAD9KUJ7</accession>
<dbReference type="AlphaFoldDB" id="A0AAD9KUJ7"/>
<dbReference type="Proteomes" id="UP001209878">
    <property type="component" value="Unassembled WGS sequence"/>
</dbReference>
<keyword evidence="2" id="KW-1185">Reference proteome</keyword>
<sequence>MVGDVLFVTLCTVELLHTLFVIPCGDALFGALSIVTFCTNVLQDAVSVAVCTGNTCVTVSAMFCTDLFDTLPVTQCGFDVLDTLSMVPWRADFTGTSDKSCSPCFGCIAVFDAFGVSLVCDTLAVG</sequence>
<name>A0AAD9KUJ7_RIDPI</name>
<protein>
    <submittedName>
        <fullName evidence="1">Uncharacterized protein</fullName>
    </submittedName>
</protein>
<comment type="caution">
    <text evidence="1">The sequence shown here is derived from an EMBL/GenBank/DDBJ whole genome shotgun (WGS) entry which is preliminary data.</text>
</comment>
<evidence type="ECO:0000313" key="2">
    <source>
        <dbReference type="Proteomes" id="UP001209878"/>
    </source>
</evidence>
<reference evidence="1" key="1">
    <citation type="journal article" date="2023" name="Mol. Biol. Evol.">
        <title>Third-Generation Sequencing Reveals the Adaptive Role of the Epigenome in Three Deep-Sea Polychaetes.</title>
        <authorList>
            <person name="Perez M."/>
            <person name="Aroh O."/>
            <person name="Sun Y."/>
            <person name="Lan Y."/>
            <person name="Juniper S.K."/>
            <person name="Young C.R."/>
            <person name="Angers B."/>
            <person name="Qian P.Y."/>
        </authorList>
    </citation>
    <scope>NUCLEOTIDE SEQUENCE</scope>
    <source>
        <strain evidence="1">R07B-5</strain>
    </source>
</reference>
<organism evidence="1 2">
    <name type="scientific">Ridgeia piscesae</name>
    <name type="common">Tubeworm</name>
    <dbReference type="NCBI Taxonomy" id="27915"/>
    <lineage>
        <taxon>Eukaryota</taxon>
        <taxon>Metazoa</taxon>
        <taxon>Spiralia</taxon>
        <taxon>Lophotrochozoa</taxon>
        <taxon>Annelida</taxon>
        <taxon>Polychaeta</taxon>
        <taxon>Sedentaria</taxon>
        <taxon>Canalipalpata</taxon>
        <taxon>Sabellida</taxon>
        <taxon>Siboglinidae</taxon>
        <taxon>Ridgeia</taxon>
    </lineage>
</organism>
<proteinExistence type="predicted"/>
<gene>
    <name evidence="1" type="ORF">NP493_585g00001</name>
</gene>